<proteinExistence type="predicted"/>
<reference evidence="5 6" key="1">
    <citation type="submission" date="2016-10" db="EMBL/GenBank/DDBJ databases">
        <authorList>
            <person name="de Groot N.N."/>
        </authorList>
    </citation>
    <scope>NUCLEOTIDE SEQUENCE [LARGE SCALE GENOMIC DNA]</scope>
    <source>
        <strain evidence="5 6">A52C2</strain>
    </source>
</reference>
<dbReference type="Gene3D" id="3.90.550.10">
    <property type="entry name" value="Spore Coat Polysaccharide Biosynthesis Protein SpsA, Chain A"/>
    <property type="match status" value="1"/>
</dbReference>
<keyword evidence="1" id="KW-0328">Glycosyltransferase</keyword>
<keyword evidence="6" id="KW-1185">Reference proteome</keyword>
<evidence type="ECO:0000256" key="1">
    <source>
        <dbReference type="ARBA" id="ARBA00022676"/>
    </source>
</evidence>
<dbReference type="EMBL" id="FOFG01000021">
    <property type="protein sequence ID" value="SER49154.1"/>
    <property type="molecule type" value="Genomic_DNA"/>
</dbReference>
<dbReference type="PANTHER" id="PTHR31306">
    <property type="entry name" value="ALPHA-1,6-MANNOSYLTRANSFERASE MNN11-RELATED"/>
    <property type="match status" value="1"/>
</dbReference>
<accession>A0A1H9PLT0</accession>
<feature type="coiled-coil region" evidence="3">
    <location>
        <begin position="221"/>
        <end position="279"/>
    </location>
</feature>
<keyword evidence="2 5" id="KW-0808">Transferase</keyword>
<dbReference type="GO" id="GO:0016020">
    <property type="term" value="C:membrane"/>
    <property type="evidence" value="ECO:0007669"/>
    <property type="project" value="InterPro"/>
</dbReference>
<organism evidence="5 6">
    <name type="scientific">Faunimonas pinastri</name>
    <dbReference type="NCBI Taxonomy" id="1855383"/>
    <lineage>
        <taxon>Bacteria</taxon>
        <taxon>Pseudomonadati</taxon>
        <taxon>Pseudomonadota</taxon>
        <taxon>Alphaproteobacteria</taxon>
        <taxon>Hyphomicrobiales</taxon>
        <taxon>Afifellaceae</taxon>
        <taxon>Faunimonas</taxon>
    </lineage>
</organism>
<evidence type="ECO:0000313" key="6">
    <source>
        <dbReference type="Proteomes" id="UP000199647"/>
    </source>
</evidence>
<evidence type="ECO:0000256" key="3">
    <source>
        <dbReference type="SAM" id="Coils"/>
    </source>
</evidence>
<dbReference type="Pfam" id="PF03407">
    <property type="entry name" value="Nucleotid_trans"/>
    <property type="match status" value="1"/>
</dbReference>
<protein>
    <submittedName>
        <fullName evidence="5">Nucleotide-diphospho-sugar transferase</fullName>
    </submittedName>
</protein>
<dbReference type="PANTHER" id="PTHR31306:SF4">
    <property type="entry name" value="ALPHA-1,2-GALACTOSYLTRANSFERASE"/>
    <property type="match status" value="1"/>
</dbReference>
<dbReference type="GO" id="GO:0016757">
    <property type="term" value="F:glycosyltransferase activity"/>
    <property type="evidence" value="ECO:0007669"/>
    <property type="project" value="UniProtKB-KW"/>
</dbReference>
<sequence length="318" mass="37808">MSAERRKWCLLTACDEGFADISSISVPTMERYAETYGMDFDWVQKTPKDRSPHWQKIYSAQEKFEAGYEFVFWVDADAMFLRYDIDIRSQIDDRHDFYFAREEHIRREWGVERLNSGVWVMRNTPLTRKFLAEVALQPDMQGPNWHDQAAIMVVFGFLSMIDDGLNRADRPVSEYTTRLRMLPLRWNCIAGNDTDPRTVIRHFAGHDRITKRLGMELEVQLQRLRDEYQLTDETAEDLRFRIYKGYWNHKHGWDPEGSLKELTERQTRLDTVHRALKNEHDELLRKVGSRSWLLRTWWRTTRSKLYGASHGDGSANRH</sequence>
<evidence type="ECO:0000256" key="2">
    <source>
        <dbReference type="ARBA" id="ARBA00022679"/>
    </source>
</evidence>
<feature type="domain" description="Nucleotide-diphospho-sugar transferase" evidence="4">
    <location>
        <begin position="43"/>
        <end position="150"/>
    </location>
</feature>
<dbReference type="InterPro" id="IPR005069">
    <property type="entry name" value="Nucl-diP-sugar_transferase"/>
</dbReference>
<evidence type="ECO:0000259" key="4">
    <source>
        <dbReference type="Pfam" id="PF03407"/>
    </source>
</evidence>
<dbReference type="InterPro" id="IPR029044">
    <property type="entry name" value="Nucleotide-diphossugar_trans"/>
</dbReference>
<dbReference type="RefSeq" id="WP_177176946.1">
    <property type="nucleotide sequence ID" value="NZ_FOFG01000021.1"/>
</dbReference>
<dbReference type="GO" id="GO:0006487">
    <property type="term" value="P:protein N-linked glycosylation"/>
    <property type="evidence" value="ECO:0007669"/>
    <property type="project" value="TreeGrafter"/>
</dbReference>
<evidence type="ECO:0000313" key="5">
    <source>
        <dbReference type="EMBL" id="SER49154.1"/>
    </source>
</evidence>
<dbReference type="SUPFAM" id="SSF53448">
    <property type="entry name" value="Nucleotide-diphospho-sugar transferases"/>
    <property type="match status" value="1"/>
</dbReference>
<name>A0A1H9PLT0_9HYPH</name>
<dbReference type="Proteomes" id="UP000199647">
    <property type="component" value="Unassembled WGS sequence"/>
</dbReference>
<dbReference type="AlphaFoldDB" id="A0A1H9PLT0"/>
<keyword evidence="3" id="KW-0175">Coiled coil</keyword>
<dbReference type="InterPro" id="IPR008630">
    <property type="entry name" value="Glyco_trans_34"/>
</dbReference>
<gene>
    <name evidence="5" type="ORF">SAMN05216548_12124</name>
</gene>